<evidence type="ECO:0000313" key="2">
    <source>
        <dbReference type="Proteomes" id="UP000004057"/>
    </source>
</evidence>
<reference evidence="1 2" key="1">
    <citation type="journal article" date="2012" name="J. Proteome Res.">
        <title>Application of Spiroplasma melliferum proteogenomic profiling for the discovery of virulence factors and pathogenicity mechanisms in host-associated spiroplasmas.</title>
        <authorList>
            <person name="Alexeev D."/>
            <person name="Kostrjukova E."/>
            <person name="Aliper A."/>
            <person name="Popenko A."/>
            <person name="Bazaleev N."/>
            <person name="Tyakht A."/>
            <person name="Selezneva O."/>
            <person name="Akopian T."/>
            <person name="Prichodko E."/>
            <person name="Kondratov I."/>
            <person name="Chukin M."/>
            <person name="Demina I."/>
            <person name="Galyamina M."/>
            <person name="Kamashev D."/>
            <person name="Vanyushkina A."/>
            <person name="Ladygina V."/>
            <person name="Levitskii S."/>
            <person name="Lazarev V."/>
            <person name="Govorun V."/>
        </authorList>
    </citation>
    <scope>NUCLEOTIDE SEQUENCE [LARGE SCALE GENOMIC DNA]</scope>
    <source>
        <strain evidence="1 2">KC3</strain>
    </source>
</reference>
<proteinExistence type="predicted"/>
<evidence type="ECO:0000313" key="1">
    <source>
        <dbReference type="EMBL" id="KAI92035.1"/>
    </source>
</evidence>
<protein>
    <submittedName>
        <fullName evidence="1">RNA polymerase sigma factor</fullName>
    </submittedName>
</protein>
<dbReference type="GO" id="GO:0003677">
    <property type="term" value="F:DNA binding"/>
    <property type="evidence" value="ECO:0007669"/>
    <property type="project" value="InterPro"/>
</dbReference>
<name>A0AAI9X0L1_SPIME</name>
<dbReference type="Proteomes" id="UP000004057">
    <property type="component" value="Unassembled WGS sequence"/>
</dbReference>
<dbReference type="InterPro" id="IPR016032">
    <property type="entry name" value="Sig_transdc_resp-reg_C-effctor"/>
</dbReference>
<dbReference type="Gene3D" id="1.10.10.10">
    <property type="entry name" value="Winged helix-like DNA-binding domain superfamily/Winged helix DNA-binding domain"/>
    <property type="match status" value="1"/>
</dbReference>
<comment type="caution">
    <text evidence="1">The sequence shown here is derived from an EMBL/GenBank/DDBJ whole genome shotgun (WGS) entry which is preliminary data.</text>
</comment>
<sequence length="189" mass="23156">MNEYELLYLFQEGHNKTALFSLYKLYAPFLENVKRRTFYKYFGLPIELADLESLKYFSVLESAKMYNPQSSKKLKDFIFQRYTWDIHKQIRQFFNLKNRVLNYYIKLTNENITNKDDNFSNKMACFDEQKQIIKIFYQRLSPLEKEVFRLWFAGENIYNIHQLLGLNYRQVDNAMQRIMQKTRDFYKNS</sequence>
<gene>
    <name evidence="1" type="ORF">SPM_004680</name>
</gene>
<dbReference type="GO" id="GO:0006355">
    <property type="term" value="P:regulation of DNA-templated transcription"/>
    <property type="evidence" value="ECO:0007669"/>
    <property type="project" value="InterPro"/>
</dbReference>
<dbReference type="SUPFAM" id="SSF46894">
    <property type="entry name" value="C-terminal effector domain of the bipartite response regulators"/>
    <property type="match status" value="1"/>
</dbReference>
<accession>A0AAI9X0L1</accession>
<organism evidence="1 2">
    <name type="scientific">Spiroplasma melliferum KC3</name>
    <dbReference type="NCBI Taxonomy" id="570509"/>
    <lineage>
        <taxon>Bacteria</taxon>
        <taxon>Bacillati</taxon>
        <taxon>Mycoplasmatota</taxon>
        <taxon>Mollicutes</taxon>
        <taxon>Entomoplasmatales</taxon>
        <taxon>Spiroplasmataceae</taxon>
        <taxon>Spiroplasma</taxon>
    </lineage>
</organism>
<dbReference type="AlphaFoldDB" id="A0AAI9X0L1"/>
<dbReference type="InterPro" id="IPR036388">
    <property type="entry name" value="WH-like_DNA-bd_sf"/>
</dbReference>
<dbReference type="EMBL" id="AGBZ02000004">
    <property type="protein sequence ID" value="KAI92035.1"/>
    <property type="molecule type" value="Genomic_DNA"/>
</dbReference>